<accession>A0A6A5VLX6</accession>
<dbReference type="OrthoDB" id="3675232at2759"/>
<evidence type="ECO:0000313" key="3">
    <source>
        <dbReference type="Proteomes" id="UP000800036"/>
    </source>
</evidence>
<organism evidence="2 3">
    <name type="scientific">Bimuria novae-zelandiae CBS 107.79</name>
    <dbReference type="NCBI Taxonomy" id="1447943"/>
    <lineage>
        <taxon>Eukaryota</taxon>
        <taxon>Fungi</taxon>
        <taxon>Dikarya</taxon>
        <taxon>Ascomycota</taxon>
        <taxon>Pezizomycotina</taxon>
        <taxon>Dothideomycetes</taxon>
        <taxon>Pleosporomycetidae</taxon>
        <taxon>Pleosporales</taxon>
        <taxon>Massarineae</taxon>
        <taxon>Didymosphaeriaceae</taxon>
        <taxon>Bimuria</taxon>
    </lineage>
</organism>
<dbReference type="EMBL" id="ML976666">
    <property type="protein sequence ID" value="KAF1976712.1"/>
    <property type="molecule type" value="Genomic_DNA"/>
</dbReference>
<keyword evidence="3" id="KW-1185">Reference proteome</keyword>
<dbReference type="Proteomes" id="UP000800036">
    <property type="component" value="Unassembled WGS sequence"/>
</dbReference>
<name>A0A6A5VLX6_9PLEO</name>
<feature type="compositionally biased region" description="Acidic residues" evidence="1">
    <location>
        <begin position="424"/>
        <end position="437"/>
    </location>
</feature>
<feature type="compositionally biased region" description="Basic and acidic residues" evidence="1">
    <location>
        <begin position="353"/>
        <end position="366"/>
    </location>
</feature>
<evidence type="ECO:0000313" key="2">
    <source>
        <dbReference type="EMBL" id="KAF1976712.1"/>
    </source>
</evidence>
<feature type="compositionally biased region" description="Basic and acidic residues" evidence="1">
    <location>
        <begin position="389"/>
        <end position="404"/>
    </location>
</feature>
<evidence type="ECO:0000256" key="1">
    <source>
        <dbReference type="SAM" id="MobiDB-lite"/>
    </source>
</evidence>
<sequence>MPDTLSSSILRHAARCTSLMWRFQFDRILTYPLQYRNHGHDEGTQAQLDGSDSINSLTMAANHLKVAAEDLMLPANITKTGERNRVHEGAPSSNTPFPDSVANMTMVEILCYFPAWTTSRDIINRFISNGGGQTVTIDILMKYRPMLHDRRNVRKNILKQFQRHMRVAYGKKWTLSEHETPEEHNENSIDVGGFRTTGQYEPMKRPLGPGASVHLKVLADGITKMPTGLDALDLTRCVEYTLAHPDEDWMLPEDFHTLVERIGGLQTVTTNHLDEAIFSRYESERTVARKTWKNSRDAYKVVEEMTTSTAKKVTAKADRKPKKAIKTSITLRVAAKSKFRRADDTDTEDSDDDHTFHGSKRSDALGRKSAKNGTILRSDRVRSSVKSYNAKDFDVSSEEEHASFDEEVSSEELYSGDDAHSEGDVSEDGSESDAEEP</sequence>
<proteinExistence type="predicted"/>
<gene>
    <name evidence="2" type="ORF">BU23DRAFT_565840</name>
</gene>
<dbReference type="AlphaFoldDB" id="A0A6A5VLX6"/>
<protein>
    <submittedName>
        <fullName evidence="2">Uncharacterized protein</fullName>
    </submittedName>
</protein>
<reference evidence="2" key="1">
    <citation type="journal article" date="2020" name="Stud. Mycol.">
        <title>101 Dothideomycetes genomes: a test case for predicting lifestyles and emergence of pathogens.</title>
        <authorList>
            <person name="Haridas S."/>
            <person name="Albert R."/>
            <person name="Binder M."/>
            <person name="Bloem J."/>
            <person name="Labutti K."/>
            <person name="Salamov A."/>
            <person name="Andreopoulos B."/>
            <person name="Baker S."/>
            <person name="Barry K."/>
            <person name="Bills G."/>
            <person name="Bluhm B."/>
            <person name="Cannon C."/>
            <person name="Castanera R."/>
            <person name="Culley D."/>
            <person name="Daum C."/>
            <person name="Ezra D."/>
            <person name="Gonzalez J."/>
            <person name="Henrissat B."/>
            <person name="Kuo A."/>
            <person name="Liang C."/>
            <person name="Lipzen A."/>
            <person name="Lutzoni F."/>
            <person name="Magnuson J."/>
            <person name="Mondo S."/>
            <person name="Nolan M."/>
            <person name="Ohm R."/>
            <person name="Pangilinan J."/>
            <person name="Park H.-J."/>
            <person name="Ramirez L."/>
            <person name="Alfaro M."/>
            <person name="Sun H."/>
            <person name="Tritt A."/>
            <person name="Yoshinaga Y."/>
            <person name="Zwiers L.-H."/>
            <person name="Turgeon B."/>
            <person name="Goodwin S."/>
            <person name="Spatafora J."/>
            <person name="Crous P."/>
            <person name="Grigoriev I."/>
        </authorList>
    </citation>
    <scope>NUCLEOTIDE SEQUENCE</scope>
    <source>
        <strain evidence="2">CBS 107.79</strain>
    </source>
</reference>
<feature type="region of interest" description="Disordered" evidence="1">
    <location>
        <begin position="340"/>
        <end position="437"/>
    </location>
</feature>